<dbReference type="PANTHER" id="PTHR36440">
    <property type="entry name" value="PUTATIVE (AFU_ORTHOLOGUE AFUA_8G07350)-RELATED"/>
    <property type="match status" value="1"/>
</dbReference>
<organism evidence="2 3">
    <name type="scientific">Streptomyces shaanxiensis</name>
    <dbReference type="NCBI Taxonomy" id="653357"/>
    <lineage>
        <taxon>Bacteria</taxon>
        <taxon>Bacillati</taxon>
        <taxon>Actinomycetota</taxon>
        <taxon>Actinomycetes</taxon>
        <taxon>Kitasatosporales</taxon>
        <taxon>Streptomycetaceae</taxon>
        <taxon>Streptomyces</taxon>
    </lineage>
</organism>
<dbReference type="InterPro" id="IPR014710">
    <property type="entry name" value="RmlC-like_jellyroll"/>
</dbReference>
<accession>A0ABP7WJX8</accession>
<dbReference type="InterPro" id="IPR011051">
    <property type="entry name" value="RmlC_Cupin_sf"/>
</dbReference>
<dbReference type="Pfam" id="PF07883">
    <property type="entry name" value="Cupin_2"/>
    <property type="match status" value="1"/>
</dbReference>
<comment type="caution">
    <text evidence="2">The sequence shown here is derived from an EMBL/GenBank/DDBJ whole genome shotgun (WGS) entry which is preliminary data.</text>
</comment>
<evidence type="ECO:0000259" key="1">
    <source>
        <dbReference type="Pfam" id="PF07883"/>
    </source>
</evidence>
<evidence type="ECO:0000313" key="3">
    <source>
        <dbReference type="Proteomes" id="UP001499984"/>
    </source>
</evidence>
<evidence type="ECO:0000313" key="2">
    <source>
        <dbReference type="EMBL" id="GAA4090631.1"/>
    </source>
</evidence>
<dbReference type="Gene3D" id="2.60.120.10">
    <property type="entry name" value="Jelly Rolls"/>
    <property type="match status" value="1"/>
</dbReference>
<dbReference type="Proteomes" id="UP001499984">
    <property type="component" value="Unassembled WGS sequence"/>
</dbReference>
<proteinExistence type="predicted"/>
<gene>
    <name evidence="2" type="ORF">GCM10022233_87410</name>
</gene>
<feature type="domain" description="Cupin type-2" evidence="1">
    <location>
        <begin position="43"/>
        <end position="106"/>
    </location>
</feature>
<dbReference type="PANTHER" id="PTHR36440:SF1">
    <property type="entry name" value="PUTATIVE (AFU_ORTHOLOGUE AFUA_8G07350)-RELATED"/>
    <property type="match status" value="1"/>
</dbReference>
<keyword evidence="3" id="KW-1185">Reference proteome</keyword>
<dbReference type="InterPro" id="IPR053146">
    <property type="entry name" value="QDO-like"/>
</dbReference>
<dbReference type="SUPFAM" id="SSF51182">
    <property type="entry name" value="RmlC-like cupins"/>
    <property type="match status" value="1"/>
</dbReference>
<sequence length="157" mass="16706">MDQVRIVPGGEGQRLPLPLASLTVKGVSSGESVDHLFGVLHAEAGFAGPGPHAHREHEEFFYILSGEFDFFVGEKTVRVGEGTFISIPAGMPHDFCNPTQQPASLAVFGAPNEIDCYAAVNGDPRPSDSLQLRSGSTIERIADTPSGHWAKAISPPQ</sequence>
<protein>
    <recommendedName>
        <fullName evidence="1">Cupin type-2 domain-containing protein</fullName>
    </recommendedName>
</protein>
<reference evidence="3" key="1">
    <citation type="journal article" date="2019" name="Int. J. Syst. Evol. Microbiol.">
        <title>The Global Catalogue of Microorganisms (GCM) 10K type strain sequencing project: providing services to taxonomists for standard genome sequencing and annotation.</title>
        <authorList>
            <consortium name="The Broad Institute Genomics Platform"/>
            <consortium name="The Broad Institute Genome Sequencing Center for Infectious Disease"/>
            <person name="Wu L."/>
            <person name="Ma J."/>
        </authorList>
    </citation>
    <scope>NUCLEOTIDE SEQUENCE [LARGE SCALE GENOMIC DNA]</scope>
    <source>
        <strain evidence="3">JCM 16925</strain>
    </source>
</reference>
<name>A0ABP7WJX8_9ACTN</name>
<dbReference type="InterPro" id="IPR013096">
    <property type="entry name" value="Cupin_2"/>
</dbReference>
<dbReference type="EMBL" id="BAAAZY010000042">
    <property type="protein sequence ID" value="GAA4090631.1"/>
    <property type="molecule type" value="Genomic_DNA"/>
</dbReference>